<dbReference type="Gene3D" id="1.20.1640.10">
    <property type="entry name" value="Multidrug efflux transporter AcrB transmembrane domain"/>
    <property type="match status" value="2"/>
</dbReference>
<evidence type="ECO:0000256" key="1">
    <source>
        <dbReference type="SAM" id="MobiDB-lite"/>
    </source>
</evidence>
<feature type="transmembrane region" description="Helical" evidence="2">
    <location>
        <begin position="345"/>
        <end position="362"/>
    </location>
</feature>
<dbReference type="eggNOG" id="COG0841">
    <property type="taxonomic scope" value="Bacteria"/>
</dbReference>
<keyword evidence="2" id="KW-0472">Membrane</keyword>
<feature type="transmembrane region" description="Helical" evidence="2">
    <location>
        <begin position="20"/>
        <end position="39"/>
    </location>
</feature>
<feature type="transmembrane region" description="Helical" evidence="2">
    <location>
        <begin position="1004"/>
        <end position="1031"/>
    </location>
</feature>
<feature type="transmembrane region" description="Helical" evidence="2">
    <location>
        <begin position="540"/>
        <end position="560"/>
    </location>
</feature>
<evidence type="ECO:0000256" key="2">
    <source>
        <dbReference type="SAM" id="Phobius"/>
    </source>
</evidence>
<dbReference type="Pfam" id="PF00873">
    <property type="entry name" value="ACR_tran"/>
    <property type="match status" value="1"/>
</dbReference>
<gene>
    <name evidence="3" type="ORF">PPSIR1_36362</name>
</gene>
<dbReference type="GO" id="GO:0005886">
    <property type="term" value="C:plasma membrane"/>
    <property type="evidence" value="ECO:0007669"/>
    <property type="project" value="TreeGrafter"/>
</dbReference>
<dbReference type="Proteomes" id="UP000005801">
    <property type="component" value="Unassembled WGS sequence"/>
</dbReference>
<dbReference type="PRINTS" id="PR00702">
    <property type="entry name" value="ACRIFLAVINRP"/>
</dbReference>
<feature type="transmembrane region" description="Helical" evidence="2">
    <location>
        <begin position="928"/>
        <end position="951"/>
    </location>
</feature>
<evidence type="ECO:0000313" key="3">
    <source>
        <dbReference type="EMBL" id="EDM80241.1"/>
    </source>
</evidence>
<organism evidence="3 4">
    <name type="scientific">Plesiocystis pacifica SIR-1</name>
    <dbReference type="NCBI Taxonomy" id="391625"/>
    <lineage>
        <taxon>Bacteria</taxon>
        <taxon>Pseudomonadati</taxon>
        <taxon>Myxococcota</taxon>
        <taxon>Polyangia</taxon>
        <taxon>Nannocystales</taxon>
        <taxon>Nannocystaceae</taxon>
        <taxon>Plesiocystis</taxon>
    </lineage>
</organism>
<dbReference type="PANTHER" id="PTHR32063">
    <property type="match status" value="1"/>
</dbReference>
<comment type="caution">
    <text evidence="3">The sequence shown here is derived from an EMBL/GenBank/DDBJ whole genome shotgun (WGS) entry which is preliminary data.</text>
</comment>
<dbReference type="GO" id="GO:0042910">
    <property type="term" value="F:xenobiotic transmembrane transporter activity"/>
    <property type="evidence" value="ECO:0007669"/>
    <property type="project" value="TreeGrafter"/>
</dbReference>
<dbReference type="InterPro" id="IPR027463">
    <property type="entry name" value="AcrB_DN_DC_subdom"/>
</dbReference>
<dbReference type="Gene3D" id="3.30.70.1440">
    <property type="entry name" value="Multidrug efflux transporter AcrB pore domain"/>
    <property type="match status" value="1"/>
</dbReference>
<dbReference type="Gene3D" id="3.30.70.1430">
    <property type="entry name" value="Multidrug efflux transporter AcrB pore domain"/>
    <property type="match status" value="2"/>
</dbReference>
<dbReference type="Gene3D" id="3.30.70.1320">
    <property type="entry name" value="Multidrug efflux transporter AcrB pore domain like"/>
    <property type="match status" value="1"/>
</dbReference>
<keyword evidence="2" id="KW-0812">Transmembrane</keyword>
<dbReference type="RefSeq" id="WP_006970576.1">
    <property type="nucleotide sequence ID" value="NZ_ABCS01000012.1"/>
</dbReference>
<evidence type="ECO:0000313" key="4">
    <source>
        <dbReference type="Proteomes" id="UP000005801"/>
    </source>
</evidence>
<protein>
    <submittedName>
        <fullName evidence="3">Acriflavin resistance protein</fullName>
    </submittedName>
</protein>
<feature type="transmembrane region" description="Helical" evidence="2">
    <location>
        <begin position="878"/>
        <end position="895"/>
    </location>
</feature>
<reference evidence="3 4" key="1">
    <citation type="submission" date="2007-06" db="EMBL/GenBank/DDBJ databases">
        <authorList>
            <person name="Shimkets L."/>
            <person name="Ferriera S."/>
            <person name="Johnson J."/>
            <person name="Kravitz S."/>
            <person name="Beeson K."/>
            <person name="Sutton G."/>
            <person name="Rogers Y.-H."/>
            <person name="Friedman R."/>
            <person name="Frazier M."/>
            <person name="Venter J.C."/>
        </authorList>
    </citation>
    <scope>NUCLEOTIDE SEQUENCE [LARGE SCALE GENOMIC DNA]</scope>
    <source>
        <strain evidence="3 4">SIR-1</strain>
    </source>
</reference>
<name>A6G1H7_9BACT</name>
<feature type="transmembrane region" description="Helical" evidence="2">
    <location>
        <begin position="397"/>
        <end position="417"/>
    </location>
</feature>
<feature type="region of interest" description="Disordered" evidence="1">
    <location>
        <begin position="503"/>
        <end position="525"/>
    </location>
</feature>
<dbReference type="PANTHER" id="PTHR32063:SF18">
    <property type="entry name" value="CATION EFFLUX SYSTEM PROTEIN"/>
    <property type="match status" value="1"/>
</dbReference>
<keyword evidence="4" id="KW-1185">Reference proteome</keyword>
<accession>A6G1H7</accession>
<dbReference type="InterPro" id="IPR001036">
    <property type="entry name" value="Acrflvin-R"/>
</dbReference>
<sequence length="1037" mass="110285">MSDANTNTNSSPRRRRSARLPLLTSLLMVLLGLLMWTTMPRQEDPSLPDRWAAQVAIYPGATPEEVESALAVPIEQALQSVDHIRDVESTSRADVLVLTVELDDGVYDVEQHWQRVRDAIATVPLPPGASLEPLDTRLTRQESMLLAVTRDAAEPDLVVLSDAARALRRRVLRRARVREVTVAGAVDPELSVIVDEAKAWAAGLDTLDVAQAIAARTGAQGLGSVHAGDFRVGVRGLERAEDAEAIAALELVGDDGSLVRLGALAQIERRAPPRPLERVRVDGRPAVLLGVVAEPGVDLVRFGDELRGELDALEAQLQAELGDPSVSLTLVVDQPRYVAARLLDLQRSLLLSTLIVALVLLVTMGPRMAVVCAAMVPLAILSAVAVFGIGGGVLHQISLAGGVIAIGMVVDNAIVVVEEIQRRLDEGEAPPEAARASARALLEPLGASTATTVAAFLPMLLNSGAAADFTRAIPVMVILALLTSFAFSLFVLPPVASLVLRPRRRPENDQSESEGESEREGKPARSLGVRVVDRLLRRPALALLPGLAMIVMAATALPSLRVRFFPPTKRHQAVVELQLREGTHVDAVAAVSGTVEGELQDLDAVEQLTATVGRGLPHFYYNLPETKAQSNFAQMLVQLRAPEEVEAVEARVEALRAQLPPGTKLRVARLKQGPPVVAPVELLLYSPRLDELRTSARAVAEALAEVEGLTAVRDSIDAGAPSLRFDLDRARSQPWGVDEAALRASLLPHTAGLPAGTVLHGQRHEPVVVRAAPRHDDRRELAPSAMDLPGDLAVAGSRGRLRVAEVSDRALEWAPAAITRKTSKRFARVTAELEPGVELDAVRGAIEARVAALALDDAGVAVAFAGEAESAEEANDSLLRALPVGLVILVLVLVWEFDSLRCVGLVLVTVPLAAVGVIPALAVGGQPFGFMSALGVVALIGVVVNNAIVLLDLTQQLRAEGWSTREAVRTATLRRVRPILLTTATTVVGLVPLLVSNTSLWPPLALTIISGLLASTVLTLVTLPALAMLVLPLGARR</sequence>
<feature type="transmembrane region" description="Helical" evidence="2">
    <location>
        <begin position="438"/>
        <end position="461"/>
    </location>
</feature>
<dbReference type="SUPFAM" id="SSF82866">
    <property type="entry name" value="Multidrug efflux transporter AcrB transmembrane domain"/>
    <property type="match status" value="2"/>
</dbReference>
<dbReference type="EMBL" id="ABCS01000012">
    <property type="protein sequence ID" value="EDM80241.1"/>
    <property type="molecule type" value="Genomic_DNA"/>
</dbReference>
<feature type="transmembrane region" description="Helical" evidence="2">
    <location>
        <begin position="369"/>
        <end position="391"/>
    </location>
</feature>
<dbReference type="AlphaFoldDB" id="A6G1H7"/>
<keyword evidence="2" id="KW-1133">Transmembrane helix</keyword>
<feature type="transmembrane region" description="Helical" evidence="2">
    <location>
        <begin position="902"/>
        <end position="922"/>
    </location>
</feature>
<proteinExistence type="predicted"/>
<dbReference type="STRING" id="391625.PPSIR1_36362"/>
<dbReference type="OrthoDB" id="9759330at2"/>
<dbReference type="SUPFAM" id="SSF82714">
    <property type="entry name" value="Multidrug efflux transporter AcrB TolC docking domain, DN and DC subdomains"/>
    <property type="match status" value="1"/>
</dbReference>
<feature type="transmembrane region" description="Helical" evidence="2">
    <location>
        <begin position="979"/>
        <end position="998"/>
    </location>
</feature>
<feature type="transmembrane region" description="Helical" evidence="2">
    <location>
        <begin position="473"/>
        <end position="500"/>
    </location>
</feature>
<dbReference type="Gene3D" id="3.30.2090.10">
    <property type="entry name" value="Multidrug efflux transporter AcrB TolC docking domain, DN and DC subdomains"/>
    <property type="match status" value="2"/>
</dbReference>
<dbReference type="SUPFAM" id="SSF82693">
    <property type="entry name" value="Multidrug efflux transporter AcrB pore domain, PN1, PN2, PC1 and PC2 subdomains"/>
    <property type="match status" value="2"/>
</dbReference>